<gene>
    <name evidence="2" type="ORF">P8935_11840</name>
</gene>
<evidence type="ECO:0008006" key="3">
    <source>
        <dbReference type="Google" id="ProtNLM"/>
    </source>
</evidence>
<evidence type="ECO:0000313" key="2">
    <source>
        <dbReference type="EMBL" id="XBH19985.1"/>
    </source>
</evidence>
<proteinExistence type="predicted"/>
<evidence type="ECO:0000256" key="1">
    <source>
        <dbReference type="SAM" id="Coils"/>
    </source>
</evidence>
<protein>
    <recommendedName>
        <fullName evidence="3">DUF4139 domain-containing protein</fullName>
    </recommendedName>
</protein>
<dbReference type="EMBL" id="CP121196">
    <property type="protein sequence ID" value="XBH19985.1"/>
    <property type="molecule type" value="Genomic_DNA"/>
</dbReference>
<sequence>MRLWVTAPCLAICTLSLTSQQPAKSPRSAPKAQLVAPLVPPRAQKAGPQTPQVDLPVRKVVLYKNGVGYFEHAGTVSGNQRVAIDFTSPQLNDVLQSLTVLDEGGGRIGGVNYNSTTPLGEQLKTLSLGMSEDPTSTELFGALRGQKVEVTGGPSSGFGGGTVSGRLMSIEARTQKIGSDENASSIEKFFLTIVAGTGAVRVIELTPALSVRPTDSSLQGELDRYLQLLSTAHSTGLRHLTLDALGTGSRQLRVSYISEVPVWKATYRMVFPRDFNGNAIVQGWAVVDNTVGADWNNVQLSLVAGAPQSFIQPISQPLYTRRPEIPIATEAQTTPQTHEAAETVAVQSEVVNGAIGGPQRVPRNIKMAQNAPSASFGVAGAEGFHGSSSGVMGSVFGSGSGNGIGGMNNGVYRPSDAIAEGDVSTNAFDDFFQYSLTQPVTIHKNESAMVPILQQELPAEHVTLWSRNEPRPLRAVWLENKSKLTLDAGSFSIFESGEFAGEGLLDPIHPGERRLLSYAADQAMRVKITDNQGKRTLHHLQIRKGLVVERYMDVSSMTYSATNSGDEDRVVLLEHPRHTNGWTLDEGAKPAETTADLYRFRLTVKAHASEKLEVRERGPEFTQVSIDPNQNTNVYLLDLIKRVPDAEAQLKPILAAQAKLADLNQALADAKKQEETAAADEARDRENLTALKGNDAARRFVDELNHAEDLLQSTRKHTADLEQQKAVAVENLRAEINALNFDWDATIKN</sequence>
<name>A0AAU7DSG0_9BACT</name>
<keyword evidence="1" id="KW-0175">Coiled coil</keyword>
<dbReference type="AlphaFoldDB" id="A0AAU7DSG0"/>
<accession>A0AAU7DSG0</accession>
<organism evidence="2">
    <name type="scientific">Telmatobacter sp. DSM 110680</name>
    <dbReference type="NCBI Taxonomy" id="3036704"/>
    <lineage>
        <taxon>Bacteria</taxon>
        <taxon>Pseudomonadati</taxon>
        <taxon>Acidobacteriota</taxon>
        <taxon>Terriglobia</taxon>
        <taxon>Terriglobales</taxon>
        <taxon>Acidobacteriaceae</taxon>
        <taxon>Telmatobacter</taxon>
    </lineage>
</organism>
<feature type="coiled-coil region" evidence="1">
    <location>
        <begin position="653"/>
        <end position="724"/>
    </location>
</feature>
<dbReference type="RefSeq" id="WP_348265208.1">
    <property type="nucleotide sequence ID" value="NZ_CP121196.1"/>
</dbReference>
<reference evidence="2" key="1">
    <citation type="submission" date="2023-03" db="EMBL/GenBank/DDBJ databases">
        <title>Edaphobacter sp.</title>
        <authorList>
            <person name="Huber K.J."/>
            <person name="Papendorf J."/>
            <person name="Pilke C."/>
            <person name="Bunk B."/>
            <person name="Sproeer C."/>
            <person name="Pester M."/>
        </authorList>
    </citation>
    <scope>NUCLEOTIDE SEQUENCE</scope>
    <source>
        <strain evidence="2">DSM 110680</strain>
    </source>
</reference>